<dbReference type="OMA" id="HWPMAYQ"/>
<evidence type="ECO:0000313" key="9">
    <source>
        <dbReference type="Proteomes" id="UP000000305"/>
    </source>
</evidence>
<organism evidence="8 9">
    <name type="scientific">Daphnia pulex</name>
    <name type="common">Water flea</name>
    <dbReference type="NCBI Taxonomy" id="6669"/>
    <lineage>
        <taxon>Eukaryota</taxon>
        <taxon>Metazoa</taxon>
        <taxon>Ecdysozoa</taxon>
        <taxon>Arthropoda</taxon>
        <taxon>Crustacea</taxon>
        <taxon>Branchiopoda</taxon>
        <taxon>Diplostraca</taxon>
        <taxon>Cladocera</taxon>
        <taxon>Anomopoda</taxon>
        <taxon>Daphniidae</taxon>
        <taxon>Daphnia</taxon>
    </lineage>
</organism>
<keyword evidence="9" id="KW-1185">Reference proteome</keyword>
<keyword evidence="2" id="KW-0521">NADP</keyword>
<dbReference type="SUPFAM" id="SSF51430">
    <property type="entry name" value="NAD(P)-linked oxidoreductase"/>
    <property type="match status" value="1"/>
</dbReference>
<dbReference type="InterPro" id="IPR036812">
    <property type="entry name" value="NAD(P)_OxRdtase_dom_sf"/>
</dbReference>
<dbReference type="InParanoid" id="E9G486"/>
<proteinExistence type="inferred from homology"/>
<dbReference type="HOGENOM" id="CLU_023205_0_0_1"/>
<dbReference type="PRINTS" id="PR00069">
    <property type="entry name" value="ALDKETRDTASE"/>
</dbReference>
<dbReference type="GO" id="GO:0005829">
    <property type="term" value="C:cytosol"/>
    <property type="evidence" value="ECO:0000318"/>
    <property type="project" value="GO_Central"/>
</dbReference>
<feature type="domain" description="NADP-dependent oxidoreductase" evidence="7">
    <location>
        <begin position="22"/>
        <end position="296"/>
    </location>
</feature>
<dbReference type="KEGG" id="dpx:DAPPUDRAFT_45302"/>
<evidence type="ECO:0000313" key="8">
    <source>
        <dbReference type="EMBL" id="EFX86055.1"/>
    </source>
</evidence>
<dbReference type="Proteomes" id="UP000000305">
    <property type="component" value="Unassembled WGS sequence"/>
</dbReference>
<dbReference type="PROSITE" id="PS00063">
    <property type="entry name" value="ALDOKETO_REDUCTASE_3"/>
    <property type="match status" value="1"/>
</dbReference>
<gene>
    <name evidence="8" type="ORF">DAPPUDRAFT_45302</name>
</gene>
<dbReference type="PROSITE" id="PS00798">
    <property type="entry name" value="ALDOKETO_REDUCTASE_1"/>
    <property type="match status" value="1"/>
</dbReference>
<dbReference type="FunFam" id="3.20.20.100:FF:000006">
    <property type="entry name" value="Aldo-keto reductase family 1 member A1"/>
    <property type="match status" value="1"/>
</dbReference>
<dbReference type="PhylomeDB" id="E9G486"/>
<name>E9G486_DAPPU</name>
<evidence type="ECO:0000256" key="1">
    <source>
        <dbReference type="ARBA" id="ARBA00007905"/>
    </source>
</evidence>
<dbReference type="InterPro" id="IPR020471">
    <property type="entry name" value="AKR"/>
</dbReference>
<dbReference type="STRING" id="6669.E9G486"/>
<dbReference type="Gene3D" id="3.20.20.100">
    <property type="entry name" value="NADP-dependent oxidoreductase domain"/>
    <property type="match status" value="1"/>
</dbReference>
<evidence type="ECO:0000256" key="4">
    <source>
        <dbReference type="PIRSR" id="PIRSR000097-1"/>
    </source>
</evidence>
<dbReference type="PROSITE" id="PS00062">
    <property type="entry name" value="ALDOKETO_REDUCTASE_2"/>
    <property type="match status" value="1"/>
</dbReference>
<feature type="active site" description="Proton donor" evidence="4">
    <location>
        <position position="55"/>
    </location>
</feature>
<dbReference type="InterPro" id="IPR018170">
    <property type="entry name" value="Aldo/ket_reductase_CS"/>
</dbReference>
<sequence>MASSAEKVPKVKLNNGHEMPILGLGTWKSKPGEVTQAVKDAIDAGYRHFDCAFVYQNEAEVGQALTEKMASGDVKREELFITSKLWNTFHSPESVEPALKKSLSLLGLDYLDLYLIHWPISFIEGELFPKDDDDKSLYKSVDHVDTWRAMEKCVEQGLVRSIGLSNFNSKQIQHVLDNCQIKPVVNQVECHPYLNQKRLIDFCKERDIHITAYSPLGSPDRPWAKPEDPSLLADPKIKAIADNYKKTTAQLLIRYQVERGVIVIPKSVTKTRIEQNFDIFDFQIGESDMQYIDSLDCNGRFCHVTWNNDSPDFPFSIEF</sequence>
<evidence type="ECO:0000256" key="3">
    <source>
        <dbReference type="ARBA" id="ARBA00023002"/>
    </source>
</evidence>
<evidence type="ECO:0000256" key="6">
    <source>
        <dbReference type="PIRSR" id="PIRSR000097-3"/>
    </source>
</evidence>
<dbReference type="GO" id="GO:0004032">
    <property type="term" value="F:aldose reductase (NADPH) activity"/>
    <property type="evidence" value="ECO:0000318"/>
    <property type="project" value="GO_Central"/>
</dbReference>
<dbReference type="Pfam" id="PF00248">
    <property type="entry name" value="Aldo_ket_red"/>
    <property type="match status" value="1"/>
</dbReference>
<dbReference type="PIRSF" id="PIRSF000097">
    <property type="entry name" value="AKR"/>
    <property type="match status" value="1"/>
</dbReference>
<dbReference type="InterPro" id="IPR023210">
    <property type="entry name" value="NADP_OxRdtase_dom"/>
</dbReference>
<dbReference type="EMBL" id="GL732531">
    <property type="protein sequence ID" value="EFX86055.1"/>
    <property type="molecule type" value="Genomic_DNA"/>
</dbReference>
<reference evidence="8 9" key="1">
    <citation type="journal article" date="2011" name="Science">
        <title>The ecoresponsive genome of Daphnia pulex.</title>
        <authorList>
            <person name="Colbourne J.K."/>
            <person name="Pfrender M.E."/>
            <person name="Gilbert D."/>
            <person name="Thomas W.K."/>
            <person name="Tucker A."/>
            <person name="Oakley T.H."/>
            <person name="Tokishita S."/>
            <person name="Aerts A."/>
            <person name="Arnold G.J."/>
            <person name="Basu M.K."/>
            <person name="Bauer D.J."/>
            <person name="Caceres C.E."/>
            <person name="Carmel L."/>
            <person name="Casola C."/>
            <person name="Choi J.H."/>
            <person name="Detter J.C."/>
            <person name="Dong Q."/>
            <person name="Dusheyko S."/>
            <person name="Eads B.D."/>
            <person name="Frohlich T."/>
            <person name="Geiler-Samerotte K.A."/>
            <person name="Gerlach D."/>
            <person name="Hatcher P."/>
            <person name="Jogdeo S."/>
            <person name="Krijgsveld J."/>
            <person name="Kriventseva E.V."/>
            <person name="Kultz D."/>
            <person name="Laforsch C."/>
            <person name="Lindquist E."/>
            <person name="Lopez J."/>
            <person name="Manak J.R."/>
            <person name="Muller J."/>
            <person name="Pangilinan J."/>
            <person name="Patwardhan R.P."/>
            <person name="Pitluck S."/>
            <person name="Pritham E.J."/>
            <person name="Rechtsteiner A."/>
            <person name="Rho M."/>
            <person name="Rogozin I.B."/>
            <person name="Sakarya O."/>
            <person name="Salamov A."/>
            <person name="Schaack S."/>
            <person name="Shapiro H."/>
            <person name="Shiga Y."/>
            <person name="Skalitzky C."/>
            <person name="Smith Z."/>
            <person name="Souvorov A."/>
            <person name="Sung W."/>
            <person name="Tang Z."/>
            <person name="Tsuchiya D."/>
            <person name="Tu H."/>
            <person name="Vos H."/>
            <person name="Wang M."/>
            <person name="Wolf Y.I."/>
            <person name="Yamagata H."/>
            <person name="Yamada T."/>
            <person name="Ye Y."/>
            <person name="Shaw J.R."/>
            <person name="Andrews J."/>
            <person name="Crease T.J."/>
            <person name="Tang H."/>
            <person name="Lucas S.M."/>
            <person name="Robertson H.M."/>
            <person name="Bork P."/>
            <person name="Koonin E.V."/>
            <person name="Zdobnov E.M."/>
            <person name="Grigoriev I.V."/>
            <person name="Lynch M."/>
            <person name="Boore J.L."/>
        </authorList>
    </citation>
    <scope>NUCLEOTIDE SEQUENCE [LARGE SCALE GENOMIC DNA]</scope>
</reference>
<feature type="binding site" evidence="5">
    <location>
        <position position="117"/>
    </location>
    <ligand>
        <name>substrate</name>
    </ligand>
</feature>
<protein>
    <recommendedName>
        <fullName evidence="7">NADP-dependent oxidoreductase domain-containing protein</fullName>
    </recommendedName>
</protein>
<comment type="similarity">
    <text evidence="1">Belongs to the aldo/keto reductase family.</text>
</comment>
<dbReference type="PANTHER" id="PTHR11732">
    <property type="entry name" value="ALDO/KETO REDUCTASE"/>
    <property type="match status" value="1"/>
</dbReference>
<feature type="site" description="Lowers pKa of active site Tyr" evidence="6">
    <location>
        <position position="84"/>
    </location>
</feature>
<dbReference type="AlphaFoldDB" id="E9G486"/>
<dbReference type="OrthoDB" id="416253at2759"/>
<keyword evidence="3" id="KW-0560">Oxidoreductase</keyword>
<dbReference type="eggNOG" id="KOG1577">
    <property type="taxonomic scope" value="Eukaryota"/>
</dbReference>
<evidence type="ECO:0000256" key="2">
    <source>
        <dbReference type="ARBA" id="ARBA00022857"/>
    </source>
</evidence>
<evidence type="ECO:0000256" key="5">
    <source>
        <dbReference type="PIRSR" id="PIRSR000097-2"/>
    </source>
</evidence>
<dbReference type="FunCoup" id="E9G486">
    <property type="interactions" value="1007"/>
</dbReference>
<evidence type="ECO:0000259" key="7">
    <source>
        <dbReference type="Pfam" id="PF00248"/>
    </source>
</evidence>
<accession>E9G486</accession>